<keyword evidence="3" id="KW-0812">Transmembrane</keyword>
<dbReference type="Proteomes" id="UP000310263">
    <property type="component" value="Unassembled WGS sequence"/>
</dbReference>
<feature type="compositionally biased region" description="Low complexity" evidence="2">
    <location>
        <begin position="1322"/>
        <end position="1331"/>
    </location>
</feature>
<dbReference type="EMBL" id="SRYE01000001">
    <property type="protein sequence ID" value="TGY63485.1"/>
    <property type="molecule type" value="Genomic_DNA"/>
</dbReference>
<feature type="region of interest" description="Disordered" evidence="2">
    <location>
        <begin position="1259"/>
        <end position="1340"/>
    </location>
</feature>
<feature type="compositionally biased region" description="Polar residues" evidence="2">
    <location>
        <begin position="1462"/>
        <end position="1476"/>
    </location>
</feature>
<feature type="chain" id="PRO_5020806105" evidence="4">
    <location>
        <begin position="34"/>
        <end position="1878"/>
    </location>
</feature>
<proteinExistence type="predicted"/>
<name>A0A4S2F3P5_9ACTN</name>
<evidence type="ECO:0000313" key="5">
    <source>
        <dbReference type="EMBL" id="TGY63485.1"/>
    </source>
</evidence>
<evidence type="ECO:0000256" key="1">
    <source>
        <dbReference type="ARBA" id="ARBA00004196"/>
    </source>
</evidence>
<dbReference type="RefSeq" id="WP_136012110.1">
    <property type="nucleotide sequence ID" value="NZ_SRYE01000001.1"/>
</dbReference>
<feature type="compositionally biased region" description="Basic and acidic residues" evidence="2">
    <location>
        <begin position="1477"/>
        <end position="1487"/>
    </location>
</feature>
<keyword evidence="4" id="KW-0732">Signal</keyword>
<evidence type="ECO:0000256" key="4">
    <source>
        <dbReference type="SAM" id="SignalP"/>
    </source>
</evidence>
<dbReference type="InterPro" id="IPR047589">
    <property type="entry name" value="DUF11_rpt"/>
</dbReference>
<organism evidence="5 6">
    <name type="scientific">Muricaecibacterium torontonense</name>
    <dbReference type="NCBI Taxonomy" id="3032871"/>
    <lineage>
        <taxon>Bacteria</taxon>
        <taxon>Bacillati</taxon>
        <taxon>Actinomycetota</taxon>
        <taxon>Coriobacteriia</taxon>
        <taxon>Coriobacteriales</taxon>
        <taxon>Atopobiaceae</taxon>
        <taxon>Muricaecibacterium</taxon>
    </lineage>
</organism>
<reference evidence="5 6" key="1">
    <citation type="submission" date="2019-04" db="EMBL/GenBank/DDBJ databases">
        <title>Microbes associate with the intestines of laboratory mice.</title>
        <authorList>
            <person name="Navarre W."/>
            <person name="Wong E."/>
            <person name="Huang K."/>
            <person name="Tropini C."/>
            <person name="Ng K."/>
            <person name="Yu B."/>
        </authorList>
    </citation>
    <scope>NUCLEOTIDE SEQUENCE [LARGE SCALE GENOMIC DNA]</scope>
    <source>
        <strain evidence="5 6">NM07_P-09</strain>
    </source>
</reference>
<dbReference type="NCBIfam" id="TIGR02543">
    <property type="entry name" value="List_Bact_rpt"/>
    <property type="match status" value="1"/>
</dbReference>
<protein>
    <submittedName>
        <fullName evidence="5">DUF11 domain-containing protein</fullName>
    </submittedName>
</protein>
<comment type="subcellular location">
    <subcellularLocation>
        <location evidence="1">Cell envelope</location>
    </subcellularLocation>
</comment>
<evidence type="ECO:0000256" key="2">
    <source>
        <dbReference type="SAM" id="MobiDB-lite"/>
    </source>
</evidence>
<feature type="compositionally biased region" description="Acidic residues" evidence="2">
    <location>
        <begin position="1276"/>
        <end position="1289"/>
    </location>
</feature>
<sequence>MKCKGLATKIFAWLLSFVMALTLVPVAPQPALAENGARSVSAQADSDDLQFKEGHIKVSGKVTVASDKQLVQDLKWTFPFENPLRPGEGIADPGRPYKYIIWQSKKATSSNAWSAWESRSAYSDSNKIRVLNVAPNGASTAYLKNWMNTPTTDPTTGQRVTVGRDLMDITAITLADYNANPNGYLMETVKDAQGNDIQQYKYDVIMFGTYDANAGGDLNAASRDATVAFAKHGGGLMFGHDTITGSASSTSDPYADNASKQLHHPYFNRFARKDFLDIFPGQGGTTYMLNNCKVIDTGFLTSRPWDLNGKTLSIPTTHVLGQRVLAGSNARVWMQMSDGAGNVQGIRFTQGNGTDNYYLVTNGSNAMIQTGHSSGQATVDECKVFANTLLYIAQGSRYTSGSDLSFADEDAPSAANASLRRVNLTPDGWHYSATLNLRGSVDAGTQFAYKIQGIPQATLQNAPEYVEVWSDPETLDDAPADKTASLVQTALSGLRGYYVRAVDTNKDPVAITKSQVNASQIIPASNSTDTVTYTSAQNLNLDTQYYAHVYAVDWAGNVSGDVVVPIQVLERRAHFHRNEDGASEPATADDEAQSLFTNNHIIASYPDDPVREGYRFDGWYLNNAGTGEKIVPEGTYPPSGADTKEPFHVYAKWVKTWDLMVSQKGNGTTSIQVEGQDPAPIDSQAHTYDTGTKLSVNLKAPEGGSIGAVWLDDELLDPARYAGGTLNLGALEASHHVVVEYLSAPVDPADYAQVATKLTGDAGSSTITKSTIVATDDSGASNYKVEWKLDSTRELEMIYIDGVERPDLVAAGATSVTFSQVDRDHEVEVKLKPAGTSSSAGDHQVATRLTGGPGTVSPTVRVADGQGATVTAAIDPEYASSYDIKQENITVTDADGAKVNPVSITVQDDGSVAIELPADSKDCTVEVKLTPKDQAGNITLSEEEQISIDTRVTGQGTITPSAIVKRGSDYPVAWEPAEGWMLQGVTIDTVRSFYPERSLADRLSTKETDVSQSQNLLRSMLKIASPERLSSLLADGPGDPAVSEDPVAPKPDAVIDDTGSYPFYKVDRNHTIHATFVKADVITTKPEDHQEDTCRVETQIVSEGPGSITASANALAKGSNYPVSWDVPEGFTVTGVFVNGQARPDLLTAGSVSLNDLQADASVKVVVEKTRAGSGLKVKELPDGIAAFVYNGTQPGSKVLSTLESLNENEAAAWATSLAEKHNRSFLGWTTTPEAPVLLTTNDVLSQGYTTVYPVFGASSHKGVPSNTPSGPADPDNPDNPDNPDDPSDPDNPGGPDDPDNPSDPDSPDKPVDPESEPIDPDTPNITPTHDPTIDPSKEGDTFITKVLRNLTHPRGVNRIGDTVRYYITAQNNRLTNWQNVTVSDPLPVGVVPQAGTMKLIVRDLANLEGGTALAVPDSAYDAATRRVTYSLGDVAPGTAKTLVFDASLTTDALQDQPLGTPVQNSASVLGTTDGTRTPEDPSHPDDPDLPDVPAGPTGGLTTDVVLPDDGAVHWASPDISIIKDAQNLTAPGAPITRVGDRLAYAIELKTTKDDSAIENGIITDALPEGVEIDLSTLKLQIKDKEPFSVAPEAYDPETRTLCVTCGTLMKGEVAKLTFEVTVTQAAHGLMIPNVAVGTNLLVGPNDTVKPGDPWTDPVHRGGTESQEAFPGEQDSTHPVVWADPQLSIEKTAENLTHTDEWYLGDKVGYTVKLVNTLDMSMSFDTLLVDVMSDGLELDTSSLKLMLPDGTTQPLAMSDVEFDRATNTLRVPVGDLAGGQQVTLTYEAAIREPSMPGKIVNSVSAVGSGEAGSLAPGEGAAATEIEAKATATATIVYPVNGRFGRLGRMGDEPVFWGALVLLAAGATTTLVYLRRRRA</sequence>
<feature type="transmembrane region" description="Helical" evidence="3">
    <location>
        <begin position="1854"/>
        <end position="1873"/>
    </location>
</feature>
<keyword evidence="6" id="KW-1185">Reference proteome</keyword>
<feature type="region of interest" description="Disordered" evidence="2">
    <location>
        <begin position="1034"/>
        <end position="1053"/>
    </location>
</feature>
<dbReference type="NCBIfam" id="TIGR01451">
    <property type="entry name" value="B_ant_repeat"/>
    <property type="match status" value="1"/>
</dbReference>
<keyword evidence="3" id="KW-0472">Membrane</keyword>
<evidence type="ECO:0000313" key="6">
    <source>
        <dbReference type="Proteomes" id="UP000310263"/>
    </source>
</evidence>
<feature type="signal peptide" evidence="4">
    <location>
        <begin position="1"/>
        <end position="33"/>
    </location>
</feature>
<dbReference type="GO" id="GO:0030313">
    <property type="term" value="C:cell envelope"/>
    <property type="evidence" value="ECO:0007669"/>
    <property type="project" value="UniProtKB-SubCell"/>
</dbReference>
<dbReference type="InterPro" id="IPR042229">
    <property type="entry name" value="Listeria/Bacterioides_rpt_sf"/>
</dbReference>
<feature type="region of interest" description="Disordered" evidence="2">
    <location>
        <begin position="834"/>
        <end position="857"/>
    </location>
</feature>
<gene>
    <name evidence="5" type="ORF">E5334_03025</name>
</gene>
<feature type="region of interest" description="Disordered" evidence="2">
    <location>
        <begin position="1455"/>
        <end position="1503"/>
    </location>
</feature>
<comment type="caution">
    <text evidence="5">The sequence shown here is derived from an EMBL/GenBank/DDBJ whole genome shotgun (WGS) entry which is preliminary data.</text>
</comment>
<dbReference type="OrthoDB" id="3169083at2"/>
<dbReference type="Gene3D" id="2.60.40.4270">
    <property type="entry name" value="Listeria-Bacteroides repeat domain"/>
    <property type="match status" value="1"/>
</dbReference>
<keyword evidence="3" id="KW-1133">Transmembrane helix</keyword>
<dbReference type="Pfam" id="PF09479">
    <property type="entry name" value="Flg_new"/>
    <property type="match status" value="1"/>
</dbReference>
<dbReference type="InterPro" id="IPR013378">
    <property type="entry name" value="InlB-like_B-rpt"/>
</dbReference>
<accession>A0A4S2F3P5</accession>
<evidence type="ECO:0000256" key="3">
    <source>
        <dbReference type="SAM" id="Phobius"/>
    </source>
</evidence>